<dbReference type="KEGG" id="sari:H5J25_20080"/>
<gene>
    <name evidence="2" type="ORF">H5J25_20080</name>
</gene>
<dbReference type="Proteomes" id="UP000595894">
    <property type="component" value="Plasmid punnamed2"/>
</dbReference>
<proteinExistence type="predicted"/>
<dbReference type="AlphaFoldDB" id="A0A974S712"/>
<evidence type="ECO:0000256" key="1">
    <source>
        <dbReference type="SAM" id="MobiDB-lite"/>
    </source>
</evidence>
<protein>
    <recommendedName>
        <fullName evidence="4">DUF4365 domain-containing protein</fullName>
    </recommendedName>
</protein>
<feature type="compositionally biased region" description="Basic and acidic residues" evidence="1">
    <location>
        <begin position="391"/>
        <end position="404"/>
    </location>
</feature>
<dbReference type="RefSeq" id="WP_202096660.1">
    <property type="nucleotide sequence ID" value="NZ_CP061037.1"/>
</dbReference>
<keyword evidence="2" id="KW-0614">Plasmid</keyword>
<geneLocation type="plasmid" evidence="2 3">
    <name>punnamed2</name>
</geneLocation>
<accession>A0A974S712</accession>
<feature type="region of interest" description="Disordered" evidence="1">
    <location>
        <begin position="378"/>
        <end position="428"/>
    </location>
</feature>
<organism evidence="2 3">
    <name type="scientific">Sphingomonas aliaeris</name>
    <dbReference type="NCBI Taxonomy" id="2759526"/>
    <lineage>
        <taxon>Bacteria</taxon>
        <taxon>Pseudomonadati</taxon>
        <taxon>Pseudomonadota</taxon>
        <taxon>Alphaproteobacteria</taxon>
        <taxon>Sphingomonadales</taxon>
        <taxon>Sphingomonadaceae</taxon>
        <taxon>Sphingomonas</taxon>
    </lineage>
</organism>
<evidence type="ECO:0008006" key="4">
    <source>
        <dbReference type="Google" id="ProtNLM"/>
    </source>
</evidence>
<evidence type="ECO:0000313" key="3">
    <source>
        <dbReference type="Proteomes" id="UP000595894"/>
    </source>
</evidence>
<feature type="compositionally biased region" description="Basic residues" evidence="1">
    <location>
        <begin position="378"/>
        <end position="390"/>
    </location>
</feature>
<reference evidence="3" key="1">
    <citation type="submission" date="2020-09" db="EMBL/GenBank/DDBJ databases">
        <title>Sphingomonas sp., a new species isolated from pork steak.</title>
        <authorList>
            <person name="Heidler von Heilborn D."/>
        </authorList>
    </citation>
    <scope>NUCLEOTIDE SEQUENCE [LARGE SCALE GENOMIC DNA]</scope>
    <source>
        <plasmid evidence="3">punnamed2</plasmid>
    </source>
</reference>
<keyword evidence="3" id="KW-1185">Reference proteome</keyword>
<evidence type="ECO:0000313" key="2">
    <source>
        <dbReference type="EMBL" id="QQV79390.1"/>
    </source>
</evidence>
<sequence length="490" mass="54461">MMTKLTPEQLGDAGEDLFKLLCSQAQLIPNPSIRDRTGWDFRVEFPMGDATATTLDKRLPRVCQVQIKATAGSSGVVTAPLSAVDRLAKDTAPAAIVIFRMRADGTPLMGYVVDLIDDELARILQRLRSVDKAGRTDTNRIKITFDYRKGRAFKPTPTGLREALKVTSPSDVAAYSDKKRHQLATLGFDDDGGIEANALVWIESQDHLMRMISGLAPLKPIKLDAYERRFDILLPYTGSLFDGVDEFPIQLPMVGACEIVVRGGPRDPAALFVCEAFAPPPIDGAPLMVIRHSMMTAVFNEDGLEVETVGHFYEDRHSVNEWILLLRALTYLASDKGSIELEFKGVRISTPRRWPARSGRRKPATPPAVLRTLERGTVARRREHGRRRGAERRLGREVGAERPRHIVQPAPDRDPRVRRDRRPRSAIGGGRALLQHAFLRWGVLHLRREGEIGPPRCKIVALRVIAVRAARHPGSRRRPGSLCGGTSQCT</sequence>
<name>A0A974S712_9SPHN</name>
<dbReference type="EMBL" id="CP061037">
    <property type="protein sequence ID" value="QQV79390.1"/>
    <property type="molecule type" value="Genomic_DNA"/>
</dbReference>